<evidence type="ECO:0000313" key="4">
    <source>
        <dbReference type="Proteomes" id="UP000234331"/>
    </source>
</evidence>
<proteinExistence type="predicted"/>
<dbReference type="EMBL" id="FZMO01000334">
    <property type="protein sequence ID" value="SNQ49983.1"/>
    <property type="molecule type" value="Genomic_DNA"/>
</dbReference>
<accession>A0A2I2KWC5</accession>
<keyword evidence="2" id="KW-0812">Transmembrane</keyword>
<feature type="region of interest" description="Disordered" evidence="1">
    <location>
        <begin position="165"/>
        <end position="203"/>
    </location>
</feature>
<gene>
    <name evidence="3" type="ORF">FRACA_40011</name>
</gene>
<keyword evidence="2" id="KW-0472">Membrane</keyword>
<feature type="compositionally biased region" description="Low complexity" evidence="1">
    <location>
        <begin position="59"/>
        <end position="77"/>
    </location>
</feature>
<keyword evidence="2" id="KW-1133">Transmembrane helix</keyword>
<evidence type="ECO:0000256" key="2">
    <source>
        <dbReference type="SAM" id="Phobius"/>
    </source>
</evidence>
<name>A0A2I2KWC5_9ACTN</name>
<feature type="compositionally biased region" description="Polar residues" evidence="1">
    <location>
        <begin position="82"/>
        <end position="115"/>
    </location>
</feature>
<feature type="transmembrane region" description="Helical" evidence="2">
    <location>
        <begin position="298"/>
        <end position="318"/>
    </location>
</feature>
<evidence type="ECO:0000313" key="3">
    <source>
        <dbReference type="EMBL" id="SNQ49983.1"/>
    </source>
</evidence>
<dbReference type="AlphaFoldDB" id="A0A2I2KWC5"/>
<feature type="region of interest" description="Disordered" evidence="1">
    <location>
        <begin position="234"/>
        <end position="257"/>
    </location>
</feature>
<dbReference type="Proteomes" id="UP000234331">
    <property type="component" value="Unassembled WGS sequence"/>
</dbReference>
<sequence length="350" mass="36819">MPSQPGKLGVVRVKREPVRLHRLHTGPSFVASTTARAARFAAARRPYSRAHIDVRISVMSRTRSSSTSAGSTTSNSRPCAANTASTYSAPNRANRPRCSTTIALTPGSPSNTNNFPRWPFNTEPTSVTTRPTGRPCPTAHTVTRATCQSRSAFWSADDTRAYTAVTPDGTSRVSTSPTRIRPPTLRAGTRSVPAPGGHVRDAPRLGPLLQVHLTIIAGQRVLLSATRPAVHGPLGAPWNGDMPALPSGGPAPPGRQARMAHTNLAAPDPSLHPRSVAHTPHHLHTGAMCLAFLRPTGLLAFALLLAGALAVSASRCLLCGSACSPGGRPPPGESWHSATPSLAQLCVLRR</sequence>
<feature type="compositionally biased region" description="Polar residues" evidence="1">
    <location>
        <begin position="122"/>
        <end position="131"/>
    </location>
</feature>
<protein>
    <submittedName>
        <fullName evidence="3">Uncharacterized protein</fullName>
    </submittedName>
</protein>
<keyword evidence="4" id="KW-1185">Reference proteome</keyword>
<feature type="compositionally biased region" description="Polar residues" evidence="1">
    <location>
        <begin position="168"/>
        <end position="178"/>
    </location>
</feature>
<feature type="region of interest" description="Disordered" evidence="1">
    <location>
        <begin position="59"/>
        <end position="140"/>
    </location>
</feature>
<organism evidence="3 4">
    <name type="scientific">Frankia canadensis</name>
    <dbReference type="NCBI Taxonomy" id="1836972"/>
    <lineage>
        <taxon>Bacteria</taxon>
        <taxon>Bacillati</taxon>
        <taxon>Actinomycetota</taxon>
        <taxon>Actinomycetes</taxon>
        <taxon>Frankiales</taxon>
        <taxon>Frankiaceae</taxon>
        <taxon>Frankia</taxon>
    </lineage>
</organism>
<evidence type="ECO:0000256" key="1">
    <source>
        <dbReference type="SAM" id="MobiDB-lite"/>
    </source>
</evidence>
<reference evidence="3 4" key="1">
    <citation type="submission" date="2017-06" db="EMBL/GenBank/DDBJ databases">
        <authorList>
            <person name="Kim H.J."/>
            <person name="Triplett B.A."/>
        </authorList>
    </citation>
    <scope>NUCLEOTIDE SEQUENCE [LARGE SCALE GENOMIC DNA]</scope>
    <source>
        <strain evidence="3">FRACA_ARgP5</strain>
    </source>
</reference>